<gene>
    <name evidence="1" type="ORF">KSS97_04615</name>
</gene>
<organism evidence="1 2">
    <name type="scientific">Pseudomonas canavaninivorans</name>
    <dbReference type="NCBI Taxonomy" id="2842348"/>
    <lineage>
        <taxon>Bacteria</taxon>
        <taxon>Pseudomonadati</taxon>
        <taxon>Pseudomonadota</taxon>
        <taxon>Gammaproteobacteria</taxon>
        <taxon>Pseudomonadales</taxon>
        <taxon>Pseudomonadaceae</taxon>
        <taxon>Pseudomonas</taxon>
    </lineage>
</organism>
<sequence>MNNLIERILAAQYRSLLFPKDFCGEAIFGFECNDGWGDLIQATLWLVQRRAPLSALDVEVTQVKEKFGQLRIYHRGGDESIGAAFEIAEVVSGSVCEMCGMPGGVISVDGWLQARCSQHSAAGKRARVKNVKNNDNYIASYVEAVDAILSFFGEGAVLWVQQERTAFAGRRPCELLAMEEGCQAIYLMLKRLEYGVGV</sequence>
<dbReference type="RefSeq" id="WP_217861195.1">
    <property type="nucleotide sequence ID" value="NZ_CP077080.1"/>
</dbReference>
<name>A0ABX8QG47_PSECO</name>
<evidence type="ECO:0000313" key="1">
    <source>
        <dbReference type="EMBL" id="QXI54241.1"/>
    </source>
</evidence>
<accession>A0ABX8QG47</accession>
<dbReference type="Proteomes" id="UP000824066">
    <property type="component" value="Chromosome"/>
</dbReference>
<keyword evidence="2" id="KW-1185">Reference proteome</keyword>
<protein>
    <recommendedName>
        <fullName evidence="3">Antitoxin Xre/MbcA/ParS-like toxin-binding domain-containing protein</fullName>
    </recommendedName>
</protein>
<dbReference type="EMBL" id="CP077080">
    <property type="protein sequence ID" value="QXI54241.1"/>
    <property type="molecule type" value="Genomic_DNA"/>
</dbReference>
<evidence type="ECO:0000313" key="2">
    <source>
        <dbReference type="Proteomes" id="UP000824066"/>
    </source>
</evidence>
<evidence type="ECO:0008006" key="3">
    <source>
        <dbReference type="Google" id="ProtNLM"/>
    </source>
</evidence>
<reference evidence="1 2" key="1">
    <citation type="journal article" date="2021" name="Microorganisms">
        <title>The Ever-Expanding Pseudomonas Genus: Description of 43 New Species and Partition of the Pseudomonas putida Group.</title>
        <authorList>
            <person name="Girard L."/>
            <person name="Lood C."/>
            <person name="Hofte M."/>
            <person name="Vandamme P."/>
            <person name="Rokni-Zadeh H."/>
            <person name="van Noort V."/>
            <person name="Lavigne R."/>
            <person name="De Mot R."/>
        </authorList>
    </citation>
    <scope>NUCLEOTIDE SEQUENCE [LARGE SCALE GENOMIC DNA]</scope>
    <source>
        <strain evidence="1 2">SWRI17</strain>
    </source>
</reference>
<proteinExistence type="predicted"/>